<keyword evidence="1" id="KW-1133">Transmembrane helix</keyword>
<dbReference type="RefSeq" id="WP_207988589.1">
    <property type="nucleotide sequence ID" value="NZ_CP071794.1"/>
</dbReference>
<feature type="transmembrane region" description="Helical" evidence="1">
    <location>
        <begin position="20"/>
        <end position="38"/>
    </location>
</feature>
<organism evidence="2 3">
    <name type="scientific">Parasphingorhabdus cellanae</name>
    <dbReference type="NCBI Taxonomy" id="2806553"/>
    <lineage>
        <taxon>Bacteria</taxon>
        <taxon>Pseudomonadati</taxon>
        <taxon>Pseudomonadota</taxon>
        <taxon>Alphaproteobacteria</taxon>
        <taxon>Sphingomonadales</taxon>
        <taxon>Sphingomonadaceae</taxon>
        <taxon>Parasphingorhabdus</taxon>
    </lineage>
</organism>
<keyword evidence="1" id="KW-0472">Membrane</keyword>
<name>A0ABX7T583_9SPHN</name>
<accession>A0ABX7T583</accession>
<protein>
    <submittedName>
        <fullName evidence="2">Uncharacterized protein</fullName>
    </submittedName>
</protein>
<proteinExistence type="predicted"/>
<keyword evidence="1" id="KW-0812">Transmembrane</keyword>
<evidence type="ECO:0000313" key="2">
    <source>
        <dbReference type="EMBL" id="QTD56701.1"/>
    </source>
</evidence>
<keyword evidence="3" id="KW-1185">Reference proteome</keyword>
<dbReference type="Proteomes" id="UP000663923">
    <property type="component" value="Chromosome"/>
</dbReference>
<evidence type="ECO:0000256" key="1">
    <source>
        <dbReference type="SAM" id="Phobius"/>
    </source>
</evidence>
<reference evidence="2 3" key="1">
    <citation type="submission" date="2021-03" db="EMBL/GenBank/DDBJ databases">
        <title>Complete genome of Parasphingorhabdus_sp.JHSY0214.</title>
        <authorList>
            <person name="Yoo J.H."/>
            <person name="Bae J.W."/>
        </authorList>
    </citation>
    <scope>NUCLEOTIDE SEQUENCE [LARGE SCALE GENOMIC DNA]</scope>
    <source>
        <strain evidence="2 3">JHSY0214</strain>
    </source>
</reference>
<gene>
    <name evidence="2" type="ORF">J4G78_03740</name>
</gene>
<dbReference type="EMBL" id="CP071794">
    <property type="protein sequence ID" value="QTD56701.1"/>
    <property type="molecule type" value="Genomic_DNA"/>
</dbReference>
<sequence length="90" mass="10349">MAAPLDQIIASLSGVQLVDFWAIIAVGIPVIIVTILRWRKPKTMTWSRENGLINSLKYRTKNATPEEIENMCAKMKISREEFEDLVNRKF</sequence>
<evidence type="ECO:0000313" key="3">
    <source>
        <dbReference type="Proteomes" id="UP000663923"/>
    </source>
</evidence>